<organism evidence="3 4">
    <name type="scientific">Romanomermis culicivorax</name>
    <name type="common">Nematode worm</name>
    <dbReference type="NCBI Taxonomy" id="13658"/>
    <lineage>
        <taxon>Eukaryota</taxon>
        <taxon>Metazoa</taxon>
        <taxon>Ecdysozoa</taxon>
        <taxon>Nematoda</taxon>
        <taxon>Enoplea</taxon>
        <taxon>Dorylaimia</taxon>
        <taxon>Mermithida</taxon>
        <taxon>Mermithoidea</taxon>
        <taxon>Mermithidae</taxon>
        <taxon>Romanomermis</taxon>
    </lineage>
</organism>
<evidence type="ECO:0000256" key="1">
    <source>
        <dbReference type="SAM" id="MobiDB-lite"/>
    </source>
</evidence>
<evidence type="ECO:0000256" key="2">
    <source>
        <dbReference type="SAM" id="SignalP"/>
    </source>
</evidence>
<name>A0A915J847_ROMCU</name>
<dbReference type="WBParaSite" id="nRc.2.0.1.t21918-RA">
    <property type="protein sequence ID" value="nRc.2.0.1.t21918-RA"/>
    <property type="gene ID" value="nRc.2.0.1.g21918"/>
</dbReference>
<evidence type="ECO:0000313" key="4">
    <source>
        <dbReference type="WBParaSite" id="nRc.2.0.1.t21918-RA"/>
    </source>
</evidence>
<reference evidence="4" key="1">
    <citation type="submission" date="2022-11" db="UniProtKB">
        <authorList>
            <consortium name="WormBaseParasite"/>
        </authorList>
    </citation>
    <scope>IDENTIFICATION</scope>
</reference>
<feature type="signal peptide" evidence="2">
    <location>
        <begin position="1"/>
        <end position="21"/>
    </location>
</feature>
<keyword evidence="3" id="KW-1185">Reference proteome</keyword>
<sequence length="317" mass="36114">MEKLAWEILLSALSIYQCSKAILVVFLAENGHDLDLDQFHSLPICNYENEELALESDTTIVTSQPLFTASIAKARPIPFEPPVITTCLLTKFLNFLGEPSNNNFNARKADRKTATTEITNWQNTMSQKSLLQFFKRPNENSDSLSSNKPVNEDFDDDMMVNEENNEVDQINLSDEETEQRDENSMKNPIALNRQYGLKRIWLKKFPCLKVASFDKKKVYCDFCKSEKVNTILSSSKILPTWRINTFNYHEQKDEDHAKVVAAMKTRPLNAIKTAAKVAQQKDGEAAIDPSLFQAIITRLCESICFTLHVDESTDITE</sequence>
<keyword evidence="2" id="KW-0732">Signal</keyword>
<feature type="region of interest" description="Disordered" evidence="1">
    <location>
        <begin position="137"/>
        <end position="157"/>
    </location>
</feature>
<accession>A0A915J847</accession>
<proteinExistence type="predicted"/>
<protein>
    <submittedName>
        <fullName evidence="4">Uncharacterized protein</fullName>
    </submittedName>
</protein>
<feature type="compositionally biased region" description="Polar residues" evidence="1">
    <location>
        <begin position="140"/>
        <end position="149"/>
    </location>
</feature>
<evidence type="ECO:0000313" key="3">
    <source>
        <dbReference type="Proteomes" id="UP000887565"/>
    </source>
</evidence>
<feature type="chain" id="PRO_5037471969" evidence="2">
    <location>
        <begin position="22"/>
        <end position="317"/>
    </location>
</feature>
<dbReference type="Proteomes" id="UP000887565">
    <property type="component" value="Unplaced"/>
</dbReference>
<dbReference type="AlphaFoldDB" id="A0A915J847"/>